<feature type="domain" description="NodB homology" evidence="1">
    <location>
        <begin position="81"/>
        <end position="266"/>
    </location>
</feature>
<evidence type="ECO:0000313" key="2">
    <source>
        <dbReference type="EMBL" id="MBD2865828.1"/>
    </source>
</evidence>
<dbReference type="Pfam" id="PF07833">
    <property type="entry name" value="Cu_amine_oxidN1"/>
    <property type="match status" value="1"/>
</dbReference>
<dbReference type="PANTHER" id="PTHR10587">
    <property type="entry name" value="GLYCOSYL TRANSFERASE-RELATED"/>
    <property type="match status" value="1"/>
</dbReference>
<dbReference type="Gene3D" id="3.30.457.10">
    <property type="entry name" value="Copper amine oxidase-like, N-terminal domain"/>
    <property type="match status" value="1"/>
</dbReference>
<dbReference type="AlphaFoldDB" id="A0A927CD25"/>
<keyword evidence="3" id="KW-1185">Reference proteome</keyword>
<name>A0A927CD25_9BACL</name>
<dbReference type="EMBL" id="JACXJA010000048">
    <property type="protein sequence ID" value="MBD2865828.1"/>
    <property type="molecule type" value="Genomic_DNA"/>
</dbReference>
<dbReference type="Gene3D" id="3.20.20.370">
    <property type="entry name" value="Glycoside hydrolase/deacetylase"/>
    <property type="match status" value="1"/>
</dbReference>
<dbReference type="InterPro" id="IPR036582">
    <property type="entry name" value="Mao_N_sf"/>
</dbReference>
<dbReference type="GO" id="GO:0005975">
    <property type="term" value="P:carbohydrate metabolic process"/>
    <property type="evidence" value="ECO:0007669"/>
    <property type="project" value="InterPro"/>
</dbReference>
<dbReference type="CDD" id="cd10944">
    <property type="entry name" value="CE4_SmPgdA_like"/>
    <property type="match status" value="1"/>
</dbReference>
<dbReference type="SUPFAM" id="SSF55383">
    <property type="entry name" value="Copper amine oxidase, domain N"/>
    <property type="match status" value="1"/>
</dbReference>
<comment type="caution">
    <text evidence="2">The sequence shown here is derived from an EMBL/GenBank/DDBJ whole genome shotgun (WGS) entry which is preliminary data.</text>
</comment>
<dbReference type="InterPro" id="IPR050248">
    <property type="entry name" value="Polysacc_deacetylase_ArnD"/>
</dbReference>
<dbReference type="Proteomes" id="UP000639396">
    <property type="component" value="Unassembled WGS sequence"/>
</dbReference>
<sequence>MYGGTGMERRMMADGKHFDWKTVLQWMGLLLAVSLLALPLLEVRASAEDLAPSDSEKAVYDRLKAGQRQAAEREYATPERPTVYLTFDDGPSAHTPEVLDILQQEQVNATFFVLGESAKARPELVKRIVQEGHAIGNHTYNHVYADLYGSFGTFWDQVRQTDAVLEGKAGVSTRLLRAPGGTSTNFDAAYFYVLEQAGYHIFDWNVDSGDSRRKGVPASEIVANSMNVTLRHEMTVLLHDGSGHAETVKALPAIIRYYKEKGYSFASLSPEVKPVQFAVSKPKWNRSGGTFAEYNAWIAAAKERSAVWPGQEERNVRQALACAEEEAEKNAVLSVAGPAASSEQAAPPLTLRIGTSALAMEGSDYSLQSDRLYVPLRALVESSGGFVEWEADSRKATARYGMYQVIYDLPDRSVTVIAPGKEPRKLVLPGMQLKDNRLIVPLRSAVELLGGEVSDYSFLADSREVTVNMRDGYGLAAAPKHLDLEWRNFIYLADGPKSPKF</sequence>
<protein>
    <submittedName>
        <fullName evidence="2">Polysaccharide deacetylase</fullName>
    </submittedName>
</protein>
<dbReference type="InterPro" id="IPR011330">
    <property type="entry name" value="Glyco_hydro/deAcase_b/a-brl"/>
</dbReference>
<organism evidence="2 3">
    <name type="scientific">Paenibacillus oceani</name>
    <dbReference type="NCBI Taxonomy" id="2772510"/>
    <lineage>
        <taxon>Bacteria</taxon>
        <taxon>Bacillati</taxon>
        <taxon>Bacillota</taxon>
        <taxon>Bacilli</taxon>
        <taxon>Bacillales</taxon>
        <taxon>Paenibacillaceae</taxon>
        <taxon>Paenibacillus</taxon>
    </lineage>
</organism>
<dbReference type="Pfam" id="PF01522">
    <property type="entry name" value="Polysacc_deac_1"/>
    <property type="match status" value="1"/>
</dbReference>
<dbReference type="InterPro" id="IPR002509">
    <property type="entry name" value="NODB_dom"/>
</dbReference>
<gene>
    <name evidence="2" type="ORF">IDH45_27985</name>
</gene>
<accession>A0A927CD25</accession>
<dbReference type="PANTHER" id="PTHR10587:SF125">
    <property type="entry name" value="POLYSACCHARIDE DEACETYLASE YHEN-RELATED"/>
    <property type="match status" value="1"/>
</dbReference>
<dbReference type="GO" id="GO:0016810">
    <property type="term" value="F:hydrolase activity, acting on carbon-nitrogen (but not peptide) bonds"/>
    <property type="evidence" value="ECO:0007669"/>
    <property type="project" value="InterPro"/>
</dbReference>
<reference evidence="2" key="1">
    <citation type="submission" date="2020-09" db="EMBL/GenBank/DDBJ databases">
        <title>A novel bacterium of genus Paenibacillus, isolated from South China Sea.</title>
        <authorList>
            <person name="Huang H."/>
            <person name="Mo K."/>
            <person name="Hu Y."/>
        </authorList>
    </citation>
    <scope>NUCLEOTIDE SEQUENCE</scope>
    <source>
        <strain evidence="2">IB182363</strain>
    </source>
</reference>
<proteinExistence type="predicted"/>
<evidence type="ECO:0000313" key="3">
    <source>
        <dbReference type="Proteomes" id="UP000639396"/>
    </source>
</evidence>
<dbReference type="InterPro" id="IPR012854">
    <property type="entry name" value="Cu_amine_oxidase-like_N"/>
</dbReference>
<evidence type="ECO:0000259" key="1">
    <source>
        <dbReference type="PROSITE" id="PS51677"/>
    </source>
</evidence>
<dbReference type="SUPFAM" id="SSF88713">
    <property type="entry name" value="Glycoside hydrolase/deacetylase"/>
    <property type="match status" value="1"/>
</dbReference>
<dbReference type="PROSITE" id="PS51677">
    <property type="entry name" value="NODB"/>
    <property type="match status" value="1"/>
</dbReference>